<feature type="chain" id="PRO_5038383466" evidence="7">
    <location>
        <begin position="27"/>
        <end position="302"/>
    </location>
</feature>
<sequence>MFRKKIFSMISVITLASILLVGCNTGEDEATESEELQVTTSFSVIADIVEQVAGERANVDYVVPIGEEPHEHEPVPSDFQKVTDSDVFFVNGLGLEEWLESLMDNVTDTPVVELSKGIDTIKLADGETDDPHAWLDPNNVNTFVDNILAELIEIDPDGEDVYRENAENYKQELANLDEMIQEKVEQVPEENRLIVLSEDAFIYFGAAYGLETEGIWELNAHEEGTPQQIARVVDLLGERDIPYVFLESTINPVHMETVSSDSGVPIYDMTIFTDAVAEEGDASNYIGMMEHNVEAIVSALSE</sequence>
<reference evidence="8 9" key="1">
    <citation type="submission" date="2019-07" db="EMBL/GenBank/DDBJ databases">
        <title>Whole genome shotgun sequence of Alkalibacillus haloalkaliphilus NBRC 103110.</title>
        <authorList>
            <person name="Hosoyama A."/>
            <person name="Uohara A."/>
            <person name="Ohji S."/>
            <person name="Ichikawa N."/>
        </authorList>
    </citation>
    <scope>NUCLEOTIDE SEQUENCE [LARGE SCALE GENOMIC DNA]</scope>
    <source>
        <strain evidence="8 9">NBRC 103110</strain>
    </source>
</reference>
<evidence type="ECO:0000256" key="7">
    <source>
        <dbReference type="SAM" id="SignalP"/>
    </source>
</evidence>
<dbReference type="InterPro" id="IPR050492">
    <property type="entry name" value="Bact_metal-bind_prot9"/>
</dbReference>
<dbReference type="GO" id="GO:0030001">
    <property type="term" value="P:metal ion transport"/>
    <property type="evidence" value="ECO:0007669"/>
    <property type="project" value="InterPro"/>
</dbReference>
<dbReference type="RefSeq" id="WP_146815522.1">
    <property type="nucleotide sequence ID" value="NZ_BJYA01000005.1"/>
</dbReference>
<dbReference type="InterPro" id="IPR006128">
    <property type="entry name" value="Lipoprotein_PsaA-like"/>
</dbReference>
<dbReference type="PANTHER" id="PTHR42953:SF1">
    <property type="entry name" value="METAL-BINDING PROTEIN HI_0362-RELATED"/>
    <property type="match status" value="1"/>
</dbReference>
<gene>
    <name evidence="8" type="primary">psaA</name>
    <name evidence="8" type="ORF">AHA02nite_12940</name>
</gene>
<name>A0A511W5A6_9BACI</name>
<evidence type="ECO:0000256" key="4">
    <source>
        <dbReference type="ARBA" id="ARBA00022729"/>
    </source>
</evidence>
<dbReference type="PROSITE" id="PS51257">
    <property type="entry name" value="PROKAR_LIPOPROTEIN"/>
    <property type="match status" value="1"/>
</dbReference>
<dbReference type="Proteomes" id="UP000321440">
    <property type="component" value="Unassembled WGS sequence"/>
</dbReference>
<keyword evidence="8" id="KW-0449">Lipoprotein</keyword>
<dbReference type="InterPro" id="IPR006127">
    <property type="entry name" value="ZnuA-like"/>
</dbReference>
<feature type="coiled-coil region" evidence="6">
    <location>
        <begin position="159"/>
        <end position="186"/>
    </location>
</feature>
<keyword evidence="4 7" id="KW-0732">Signal</keyword>
<organism evidence="8 9">
    <name type="scientific">Alkalibacillus haloalkaliphilus</name>
    <dbReference type="NCBI Taxonomy" id="94136"/>
    <lineage>
        <taxon>Bacteria</taxon>
        <taxon>Bacillati</taxon>
        <taxon>Bacillota</taxon>
        <taxon>Bacilli</taxon>
        <taxon>Bacillales</taxon>
        <taxon>Bacillaceae</taxon>
        <taxon>Alkalibacillus</taxon>
    </lineage>
</organism>
<keyword evidence="6" id="KW-0175">Coiled coil</keyword>
<dbReference type="PRINTS" id="PR00691">
    <property type="entry name" value="ADHESINB"/>
</dbReference>
<keyword evidence="2 5" id="KW-0813">Transport</keyword>
<dbReference type="AlphaFoldDB" id="A0A511W5A6"/>
<dbReference type="Pfam" id="PF01297">
    <property type="entry name" value="ZnuA"/>
    <property type="match status" value="1"/>
</dbReference>
<dbReference type="SUPFAM" id="SSF53807">
    <property type="entry name" value="Helical backbone' metal receptor"/>
    <property type="match status" value="1"/>
</dbReference>
<proteinExistence type="inferred from homology"/>
<accession>A0A511W5A6</accession>
<evidence type="ECO:0000256" key="3">
    <source>
        <dbReference type="ARBA" id="ARBA00022723"/>
    </source>
</evidence>
<comment type="caution">
    <text evidence="8">The sequence shown here is derived from an EMBL/GenBank/DDBJ whole genome shotgun (WGS) entry which is preliminary data.</text>
</comment>
<evidence type="ECO:0000256" key="2">
    <source>
        <dbReference type="ARBA" id="ARBA00022448"/>
    </source>
</evidence>
<comment type="similarity">
    <text evidence="5">Belongs to the bacterial solute-binding protein 9 family.</text>
</comment>
<dbReference type="EMBL" id="BJYA01000005">
    <property type="protein sequence ID" value="GEN45518.1"/>
    <property type="molecule type" value="Genomic_DNA"/>
</dbReference>
<dbReference type="Gene3D" id="3.40.50.1980">
    <property type="entry name" value="Nitrogenase molybdenum iron protein domain"/>
    <property type="match status" value="2"/>
</dbReference>
<dbReference type="GO" id="GO:0030313">
    <property type="term" value="C:cell envelope"/>
    <property type="evidence" value="ECO:0007669"/>
    <property type="project" value="UniProtKB-SubCell"/>
</dbReference>
<protein>
    <submittedName>
        <fullName evidence="8">Manganese ABC transporter substrate-binding lipoprotein</fullName>
    </submittedName>
</protein>
<evidence type="ECO:0000313" key="9">
    <source>
        <dbReference type="Proteomes" id="UP000321440"/>
    </source>
</evidence>
<dbReference type="PANTHER" id="PTHR42953">
    <property type="entry name" value="HIGH-AFFINITY ZINC UPTAKE SYSTEM PROTEIN ZNUA-RELATED"/>
    <property type="match status" value="1"/>
</dbReference>
<dbReference type="OrthoDB" id="9793396at2"/>
<evidence type="ECO:0000256" key="1">
    <source>
        <dbReference type="ARBA" id="ARBA00004196"/>
    </source>
</evidence>
<dbReference type="GO" id="GO:0046872">
    <property type="term" value="F:metal ion binding"/>
    <property type="evidence" value="ECO:0007669"/>
    <property type="project" value="UniProtKB-KW"/>
</dbReference>
<dbReference type="GO" id="GO:0007155">
    <property type="term" value="P:cell adhesion"/>
    <property type="evidence" value="ECO:0007669"/>
    <property type="project" value="InterPro"/>
</dbReference>
<evidence type="ECO:0000313" key="8">
    <source>
        <dbReference type="EMBL" id="GEN45518.1"/>
    </source>
</evidence>
<evidence type="ECO:0000256" key="6">
    <source>
        <dbReference type="SAM" id="Coils"/>
    </source>
</evidence>
<evidence type="ECO:0000256" key="5">
    <source>
        <dbReference type="RuleBase" id="RU003512"/>
    </source>
</evidence>
<keyword evidence="3" id="KW-0479">Metal-binding</keyword>
<keyword evidence="9" id="KW-1185">Reference proteome</keyword>
<comment type="subcellular location">
    <subcellularLocation>
        <location evidence="1">Cell envelope</location>
    </subcellularLocation>
</comment>
<dbReference type="InterPro" id="IPR006129">
    <property type="entry name" value="AdhesinB"/>
</dbReference>
<dbReference type="PRINTS" id="PR00690">
    <property type="entry name" value="ADHESNFAMILY"/>
</dbReference>
<feature type="signal peptide" evidence="7">
    <location>
        <begin position="1"/>
        <end position="26"/>
    </location>
</feature>